<dbReference type="InterPro" id="IPR000210">
    <property type="entry name" value="BTB/POZ_dom"/>
</dbReference>
<dbReference type="OrthoDB" id="6359816at2759"/>
<dbReference type="SUPFAM" id="SSF49899">
    <property type="entry name" value="Concanavalin A-like lectins/glucanases"/>
    <property type="match status" value="1"/>
</dbReference>
<dbReference type="CDD" id="cd18186">
    <property type="entry name" value="BTB_POZ_ZBTB_KLHL-like"/>
    <property type="match status" value="1"/>
</dbReference>
<reference evidence="2" key="1">
    <citation type="submission" date="2020-06" db="EMBL/GenBank/DDBJ databases">
        <authorList>
            <consortium name="Plant Systems Biology data submission"/>
        </authorList>
    </citation>
    <scope>NUCLEOTIDE SEQUENCE</scope>
    <source>
        <strain evidence="2">D6</strain>
    </source>
</reference>
<dbReference type="Proteomes" id="UP001153069">
    <property type="component" value="Unassembled WGS sequence"/>
</dbReference>
<evidence type="ECO:0000313" key="2">
    <source>
        <dbReference type="EMBL" id="CAB9502243.1"/>
    </source>
</evidence>
<comment type="caution">
    <text evidence="2">The sequence shown here is derived from an EMBL/GenBank/DDBJ whole genome shotgun (WGS) entry which is preliminary data.</text>
</comment>
<accession>A0A9N8H9Z1</accession>
<dbReference type="InterPro" id="IPR013320">
    <property type="entry name" value="ConA-like_dom_sf"/>
</dbReference>
<dbReference type="CDD" id="cd11709">
    <property type="entry name" value="SPRY"/>
    <property type="match status" value="1"/>
</dbReference>
<dbReference type="Gene3D" id="3.30.710.10">
    <property type="entry name" value="Potassium Channel Kv1.1, Chain A"/>
    <property type="match status" value="1"/>
</dbReference>
<protein>
    <submittedName>
        <fullName evidence="2">BACK</fullName>
    </submittedName>
</protein>
<keyword evidence="3" id="KW-1185">Reference proteome</keyword>
<gene>
    <name evidence="2" type="ORF">SEMRO_131_G062310.1</name>
</gene>
<dbReference type="EMBL" id="CAICTM010000130">
    <property type="protein sequence ID" value="CAB9502243.1"/>
    <property type="molecule type" value="Genomic_DNA"/>
</dbReference>
<evidence type="ECO:0000313" key="3">
    <source>
        <dbReference type="Proteomes" id="UP001153069"/>
    </source>
</evidence>
<dbReference type="AlphaFoldDB" id="A0A9N8H9Z1"/>
<dbReference type="Pfam" id="PF00651">
    <property type="entry name" value="BTB"/>
    <property type="match status" value="1"/>
</dbReference>
<dbReference type="InterPro" id="IPR011333">
    <property type="entry name" value="SKP1/BTB/POZ_sf"/>
</dbReference>
<feature type="domain" description="BTB" evidence="1">
    <location>
        <begin position="31"/>
        <end position="98"/>
    </location>
</feature>
<dbReference type="SMART" id="SM00225">
    <property type="entry name" value="BTB"/>
    <property type="match status" value="1"/>
</dbReference>
<name>A0A9N8H9Z1_9STRA</name>
<dbReference type="InterPro" id="IPR043136">
    <property type="entry name" value="B30.2/SPRY_sf"/>
</dbReference>
<dbReference type="Gene3D" id="2.60.120.920">
    <property type="match status" value="1"/>
</dbReference>
<dbReference type="PANTHER" id="PTHR24410:SF23">
    <property type="entry name" value="BTB DOMAIN-CONTAINING PROTEIN-RELATED"/>
    <property type="match status" value="1"/>
</dbReference>
<dbReference type="InterPro" id="IPR051481">
    <property type="entry name" value="BTB-POZ/Galectin-3-binding"/>
</dbReference>
<organism evidence="2 3">
    <name type="scientific">Seminavis robusta</name>
    <dbReference type="NCBI Taxonomy" id="568900"/>
    <lineage>
        <taxon>Eukaryota</taxon>
        <taxon>Sar</taxon>
        <taxon>Stramenopiles</taxon>
        <taxon>Ochrophyta</taxon>
        <taxon>Bacillariophyta</taxon>
        <taxon>Bacillariophyceae</taxon>
        <taxon>Bacillariophycidae</taxon>
        <taxon>Naviculales</taxon>
        <taxon>Naviculaceae</taxon>
        <taxon>Seminavis</taxon>
    </lineage>
</organism>
<dbReference type="SUPFAM" id="SSF54695">
    <property type="entry name" value="POZ domain"/>
    <property type="match status" value="1"/>
</dbReference>
<proteinExistence type="predicted"/>
<evidence type="ECO:0000259" key="1">
    <source>
        <dbReference type="PROSITE" id="PS50097"/>
    </source>
</evidence>
<dbReference type="PANTHER" id="PTHR24410">
    <property type="entry name" value="HL07962P-RELATED"/>
    <property type="match status" value="1"/>
</dbReference>
<sequence length="476" mass="51439">MSSAYKLMGSLGTEVSLATSVAAALDNETFHDVTLVASDGVQVPANRVLLAVRSKVLETMLMGNFSEATSPSIEVNFPGAVVNAVVEYIYTSNVKLLTELNPDKVENVEDVEEKGDISDHGQEEFQMLISLTAAAAYYNLPNLCDSANNIMETYVKKFPSMSFAVLEACAQEHPAISNNLLEMVLSHIRQNKFERLNERVLSSLSSSVLSVILSDENSKVPEYKRFEMVQLWSEGASSDQEERLAFAKDLVKDHLKLHLVCPEVLANSVAPSGLVDIKHLADAYKQQAIKAKRKYGVCFDEKAMSIAKPVWSGSNTDTFSVACGWKSDKMTCPPLVNGCKYMWAICTSGSKAADCIMIGVAKHSATLNINNYCGCQPSCWAVYGANGYAYYSGAQKEFTGDGAKFGNGSHVTVTLDLSHDEANNGSFSISVNGAASVIITRNMKTHLNTDGYVPVVSCYGGNGGTSAKILSIEEVV</sequence>
<dbReference type="PROSITE" id="PS50097">
    <property type="entry name" value="BTB"/>
    <property type="match status" value="1"/>
</dbReference>